<dbReference type="EMBL" id="JAHHHN010000001">
    <property type="protein sequence ID" value="MBW4559652.1"/>
    <property type="molecule type" value="Genomic_DNA"/>
</dbReference>
<dbReference type="AlphaFoldDB" id="A0A951UDL9"/>
<accession>A0A951UDL9</accession>
<reference evidence="3" key="1">
    <citation type="submission" date="2021-05" db="EMBL/GenBank/DDBJ databases">
        <authorList>
            <person name="Pietrasiak N."/>
            <person name="Ward R."/>
            <person name="Stajich J.E."/>
            <person name="Kurbessoian T."/>
        </authorList>
    </citation>
    <scope>NUCLEOTIDE SEQUENCE</scope>
    <source>
        <strain evidence="3">JT2-VF2</strain>
    </source>
</reference>
<dbReference type="Proteomes" id="UP000715781">
    <property type="component" value="Unassembled WGS sequence"/>
</dbReference>
<comment type="caution">
    <text evidence="3">The sequence shown here is derived from an EMBL/GenBank/DDBJ whole genome shotgun (WGS) entry which is preliminary data.</text>
</comment>
<name>A0A951UDL9_9NOST</name>
<evidence type="ECO:0000256" key="1">
    <source>
        <dbReference type="SAM" id="MobiDB-lite"/>
    </source>
</evidence>
<protein>
    <submittedName>
        <fullName evidence="3">DUF3987 domain-containing protein</fullName>
    </submittedName>
</protein>
<organism evidence="3 4">
    <name type="scientific">Mojavia pulchra JT2-VF2</name>
    <dbReference type="NCBI Taxonomy" id="287848"/>
    <lineage>
        <taxon>Bacteria</taxon>
        <taxon>Bacillati</taxon>
        <taxon>Cyanobacteriota</taxon>
        <taxon>Cyanophyceae</taxon>
        <taxon>Nostocales</taxon>
        <taxon>Nostocaceae</taxon>
    </lineage>
</organism>
<sequence length="868" mass="97940">MLMETTSIHNNFISDRNTAIEWLTKHGYPALPVAPKQDPFKYPKSDKNGNIEYEKDGATPKPFFTGKNPSYLDESNKPHLIPHTQYQKRLPTQIELDTWFANPLNGVGTLGGWNNTVWIDFDVKNFDSQQECDRLVSEWLNRYPALKATFIERTHSGGWRIGIRVRKKPEFTNFALSTGGKHVGECLGNGRFTVLSPTIGPSGNPYQSINKGELVEVEDLESIGLYSTKKQASTNLPPSLAQLHLAPHGLPIEKLLTEKSKEISNGANPSGDRSEALTTLAKEAFGWQNWCFENEISISGDAENLVELAGKKLGIDSDRIQRILKTIDPSSCQPSAQYLGGEESCWQKIRRLDKATFDAKCPPAIKLEIENHLKALLNIPQLLKQVVTETENVRHPLSTTLLEAELEKLIQEDLPQSELTDAIEDLAIKSGRRIHKVWALYHARIKELEENEKRSDVKKALPSLLDCQKARLNPYDLFWGDNGNLAESLTTVAKAMPTSIEAVINTFIPVAASRIGTSSRIIIDPKSGYCQTCIIWTCNLAPSGSKKTPSQRLAIDPLEELETEEFRKFKQENDNYQYALRQEKSKKRGDSVGLPEPPPPRRRYIVQNSTTEARMRIHSENPRGLLYYRDEWSGFFNGRNKYRGGKGDDAELDLSEFNGKSLSKDTVKEEGTVYLPKSAISRTGSTQPLTLQKLMANHEDHTGEFARWLFSTVPCPPAYINLFAEEDDSGGKLAEYLTKIYKILGNLPNRDYFLTQGAKAVFQAYQHQLIDWTKQETHPGLQTAYPKFETYLARFALWLHLINSVLAGETNPSEFIEGEAMEIACLMIDFYIAQLKLIYTYNSPQLELAGNLLKIKEFVERKPGSQIR</sequence>
<dbReference type="SUPFAM" id="SSF56747">
    <property type="entry name" value="Prim-pol domain"/>
    <property type="match status" value="1"/>
</dbReference>
<dbReference type="InterPro" id="IPR015330">
    <property type="entry name" value="DNA_primase/pol_bifunc_N"/>
</dbReference>
<gene>
    <name evidence="3" type="ORF">KME32_00600</name>
</gene>
<reference evidence="3" key="2">
    <citation type="journal article" date="2022" name="Microbiol. Resour. Announc.">
        <title>Metagenome Sequencing to Explore Phylogenomics of Terrestrial Cyanobacteria.</title>
        <authorList>
            <person name="Ward R.D."/>
            <person name="Stajich J.E."/>
            <person name="Johansen J.R."/>
            <person name="Huntemann M."/>
            <person name="Clum A."/>
            <person name="Foster B."/>
            <person name="Foster B."/>
            <person name="Roux S."/>
            <person name="Palaniappan K."/>
            <person name="Varghese N."/>
            <person name="Mukherjee S."/>
            <person name="Reddy T.B.K."/>
            <person name="Daum C."/>
            <person name="Copeland A."/>
            <person name="Chen I.A."/>
            <person name="Ivanova N.N."/>
            <person name="Kyrpides N.C."/>
            <person name="Shapiro N."/>
            <person name="Eloe-Fadrosh E.A."/>
            <person name="Pietrasiak N."/>
        </authorList>
    </citation>
    <scope>NUCLEOTIDE SEQUENCE</scope>
    <source>
        <strain evidence="3">JT2-VF2</strain>
    </source>
</reference>
<feature type="domain" description="DNA primase/polymerase bifunctional N-terminal" evidence="2">
    <location>
        <begin position="71"/>
        <end position="212"/>
    </location>
</feature>
<dbReference type="InterPro" id="IPR025048">
    <property type="entry name" value="DUF3987"/>
</dbReference>
<evidence type="ECO:0000259" key="2">
    <source>
        <dbReference type="Pfam" id="PF09250"/>
    </source>
</evidence>
<dbReference type="Pfam" id="PF09250">
    <property type="entry name" value="Prim-Pol"/>
    <property type="match status" value="1"/>
</dbReference>
<evidence type="ECO:0000313" key="3">
    <source>
        <dbReference type="EMBL" id="MBW4559652.1"/>
    </source>
</evidence>
<evidence type="ECO:0000313" key="4">
    <source>
        <dbReference type="Proteomes" id="UP000715781"/>
    </source>
</evidence>
<proteinExistence type="predicted"/>
<feature type="region of interest" description="Disordered" evidence="1">
    <location>
        <begin position="581"/>
        <end position="603"/>
    </location>
</feature>
<dbReference type="Pfam" id="PF13148">
    <property type="entry name" value="DUF3987"/>
    <property type="match status" value="1"/>
</dbReference>